<dbReference type="AlphaFoldDB" id="A0A022QLR1"/>
<keyword evidence="2" id="KW-0560">Oxidoreductase</keyword>
<dbReference type="Proteomes" id="UP000030748">
    <property type="component" value="Unassembled WGS sequence"/>
</dbReference>
<evidence type="ECO:0000256" key="1">
    <source>
        <dbReference type="ARBA" id="ARBA00006484"/>
    </source>
</evidence>
<organism evidence="3 4">
    <name type="scientific">Erythranthe guttata</name>
    <name type="common">Yellow monkey flower</name>
    <name type="synonym">Mimulus guttatus</name>
    <dbReference type="NCBI Taxonomy" id="4155"/>
    <lineage>
        <taxon>Eukaryota</taxon>
        <taxon>Viridiplantae</taxon>
        <taxon>Streptophyta</taxon>
        <taxon>Embryophyta</taxon>
        <taxon>Tracheophyta</taxon>
        <taxon>Spermatophyta</taxon>
        <taxon>Magnoliopsida</taxon>
        <taxon>eudicotyledons</taxon>
        <taxon>Gunneridae</taxon>
        <taxon>Pentapetalae</taxon>
        <taxon>asterids</taxon>
        <taxon>lamiids</taxon>
        <taxon>Lamiales</taxon>
        <taxon>Phrymaceae</taxon>
        <taxon>Erythranthe</taxon>
    </lineage>
</organism>
<dbReference type="InterPro" id="IPR002347">
    <property type="entry name" value="SDR_fam"/>
</dbReference>
<dbReference type="PANTHER" id="PTHR43180:SF30">
    <property type="entry name" value="MOMILACTONE A SYNTHASE"/>
    <property type="match status" value="1"/>
</dbReference>
<evidence type="ECO:0000256" key="2">
    <source>
        <dbReference type="ARBA" id="ARBA00023002"/>
    </source>
</evidence>
<dbReference type="GO" id="GO:0016491">
    <property type="term" value="F:oxidoreductase activity"/>
    <property type="evidence" value="ECO:0007669"/>
    <property type="project" value="UniProtKB-KW"/>
</dbReference>
<dbReference type="EMBL" id="KI631382">
    <property type="protein sequence ID" value="EYU28529.1"/>
    <property type="molecule type" value="Genomic_DNA"/>
</dbReference>
<proteinExistence type="inferred from homology"/>
<comment type="similarity">
    <text evidence="1">Belongs to the short-chain dehydrogenases/reductases (SDR) family.</text>
</comment>
<name>A0A022QLR1_ERYGU</name>
<sequence length="196" mass="20840">MEAARRAPGGRLGGVSPRRKLRGGSVVLCGPTYVHPPTRISILESEQSDFEHVVRVNLVGAFLGIKHAAGEMISDRRRGSIISTAGVSSSVVGGMGPHAYTSSKHGLVGLTRNSAVELGRHGIRVNCVSPYAVPTPMARKYLAAMREDILREDDVAEAALYLAGDESKYVHVSGHNLVVDGGFSVLNYGFSIFADP</sequence>
<protein>
    <submittedName>
        <fullName evidence="3">Uncharacterized protein</fullName>
    </submittedName>
</protein>
<gene>
    <name evidence="3" type="ORF">MIMGU_mgv1a019772mg</name>
</gene>
<dbReference type="PhylomeDB" id="A0A022QLR1"/>
<dbReference type="eggNOG" id="KOG0725">
    <property type="taxonomic scope" value="Eukaryota"/>
</dbReference>
<dbReference type="Pfam" id="PF13561">
    <property type="entry name" value="adh_short_C2"/>
    <property type="match status" value="1"/>
</dbReference>
<accession>A0A022QLR1</accession>
<dbReference type="InterPro" id="IPR036291">
    <property type="entry name" value="NAD(P)-bd_dom_sf"/>
</dbReference>
<dbReference type="Gene3D" id="3.40.50.720">
    <property type="entry name" value="NAD(P)-binding Rossmann-like Domain"/>
    <property type="match status" value="1"/>
</dbReference>
<evidence type="ECO:0000313" key="3">
    <source>
        <dbReference type="EMBL" id="EYU28529.1"/>
    </source>
</evidence>
<dbReference type="STRING" id="4155.A0A022QLR1"/>
<evidence type="ECO:0000313" key="4">
    <source>
        <dbReference type="Proteomes" id="UP000030748"/>
    </source>
</evidence>
<dbReference type="PANTHER" id="PTHR43180">
    <property type="entry name" value="3-OXOACYL-(ACYL-CARRIER-PROTEIN) REDUCTASE (AFU_ORTHOLOGUE AFUA_6G11210)"/>
    <property type="match status" value="1"/>
</dbReference>
<keyword evidence="4" id="KW-1185">Reference proteome</keyword>
<reference evidence="3 4" key="1">
    <citation type="journal article" date="2013" name="Proc. Natl. Acad. Sci. U.S.A.">
        <title>Fine-scale variation in meiotic recombination in Mimulus inferred from population shotgun sequencing.</title>
        <authorList>
            <person name="Hellsten U."/>
            <person name="Wright K.M."/>
            <person name="Jenkins J."/>
            <person name="Shu S."/>
            <person name="Yuan Y."/>
            <person name="Wessler S.R."/>
            <person name="Schmutz J."/>
            <person name="Willis J.H."/>
            <person name="Rokhsar D.S."/>
        </authorList>
    </citation>
    <scope>NUCLEOTIDE SEQUENCE [LARGE SCALE GENOMIC DNA]</scope>
    <source>
        <strain evidence="4">cv. DUN x IM62</strain>
    </source>
</reference>
<dbReference type="PRINTS" id="PR00081">
    <property type="entry name" value="GDHRDH"/>
</dbReference>
<dbReference type="SUPFAM" id="SSF51735">
    <property type="entry name" value="NAD(P)-binding Rossmann-fold domains"/>
    <property type="match status" value="1"/>
</dbReference>